<name>A0A511BMQ0_9PROT</name>
<sequence length="95" mass="10872">MSTYILFMREETRDQKELDTYFSLVAETFRGHPIKPIVAYGAQEALEGKAPEGIVIVEFPDRDSALAWYDGDAYRKVREHRFLGAVYRATLVEGV</sequence>
<dbReference type="OrthoDB" id="9806380at2"/>
<dbReference type="Pfam" id="PF07045">
    <property type="entry name" value="DUF1330"/>
    <property type="match status" value="1"/>
</dbReference>
<dbReference type="EMBL" id="BJVC01000001">
    <property type="protein sequence ID" value="GEL00924.1"/>
    <property type="molecule type" value="Genomic_DNA"/>
</dbReference>
<dbReference type="InterPro" id="IPR011008">
    <property type="entry name" value="Dimeric_a/b-barrel"/>
</dbReference>
<keyword evidence="3" id="KW-1185">Reference proteome</keyword>
<accession>A0A511BMQ0</accession>
<protein>
    <recommendedName>
        <fullName evidence="1">DUF1330 domain-containing protein</fullName>
    </recommendedName>
</protein>
<dbReference type="InterPro" id="IPR010753">
    <property type="entry name" value="DUF1330"/>
</dbReference>
<evidence type="ECO:0000313" key="3">
    <source>
        <dbReference type="Proteomes" id="UP000321405"/>
    </source>
</evidence>
<dbReference type="RefSeq" id="WP_147091973.1">
    <property type="nucleotide sequence ID" value="NZ_BJVC01000001.1"/>
</dbReference>
<dbReference type="Gene3D" id="3.30.70.100">
    <property type="match status" value="1"/>
</dbReference>
<dbReference type="Proteomes" id="UP000321405">
    <property type="component" value="Unassembled WGS sequence"/>
</dbReference>
<dbReference type="AlphaFoldDB" id="A0A511BMQ0"/>
<evidence type="ECO:0000313" key="2">
    <source>
        <dbReference type="EMBL" id="GEL00924.1"/>
    </source>
</evidence>
<comment type="caution">
    <text evidence="2">The sequence shown here is derived from an EMBL/GenBank/DDBJ whole genome shotgun (WGS) entry which is preliminary data.</text>
</comment>
<proteinExistence type="predicted"/>
<feature type="domain" description="DUF1330" evidence="1">
    <location>
        <begin position="3"/>
        <end position="95"/>
    </location>
</feature>
<evidence type="ECO:0000259" key="1">
    <source>
        <dbReference type="Pfam" id="PF07045"/>
    </source>
</evidence>
<dbReference type="SUPFAM" id="SSF54909">
    <property type="entry name" value="Dimeric alpha+beta barrel"/>
    <property type="match status" value="1"/>
</dbReference>
<organism evidence="2 3">
    <name type="scientific">Swaminathania salitolerans</name>
    <dbReference type="NCBI Taxonomy" id="182838"/>
    <lineage>
        <taxon>Bacteria</taxon>
        <taxon>Pseudomonadati</taxon>
        <taxon>Pseudomonadota</taxon>
        <taxon>Alphaproteobacteria</taxon>
        <taxon>Acetobacterales</taxon>
        <taxon>Acetobacteraceae</taxon>
        <taxon>Swaminathania</taxon>
    </lineage>
</organism>
<gene>
    <name evidence="2" type="ORF">SSA02_00870</name>
</gene>
<reference evidence="2 3" key="1">
    <citation type="submission" date="2019-07" db="EMBL/GenBank/DDBJ databases">
        <title>Whole genome shotgun sequence of Swaminathania salitolerans NBRC 104436.</title>
        <authorList>
            <person name="Hosoyama A."/>
            <person name="Uohara A."/>
            <person name="Ohji S."/>
            <person name="Ichikawa N."/>
        </authorList>
    </citation>
    <scope>NUCLEOTIDE SEQUENCE [LARGE SCALE GENOMIC DNA]</scope>
    <source>
        <strain evidence="2 3">NBRC 104436</strain>
    </source>
</reference>